<protein>
    <recommendedName>
        <fullName evidence="3">TIR domain-containing protein</fullName>
    </recommendedName>
</protein>
<evidence type="ECO:0000256" key="2">
    <source>
        <dbReference type="ARBA" id="ARBA00022737"/>
    </source>
</evidence>
<dbReference type="PROSITE" id="PS50104">
    <property type="entry name" value="TIR"/>
    <property type="match status" value="1"/>
</dbReference>
<dbReference type="GO" id="GO:0043531">
    <property type="term" value="F:ADP binding"/>
    <property type="evidence" value="ECO:0007669"/>
    <property type="project" value="InterPro"/>
</dbReference>
<accession>A0A7J7I2J9</accession>
<dbReference type="InterPro" id="IPR003591">
    <property type="entry name" value="Leu-rich_rpt_typical-subtyp"/>
</dbReference>
<dbReference type="InterPro" id="IPR027417">
    <property type="entry name" value="P-loop_NTPase"/>
</dbReference>
<dbReference type="InterPro" id="IPR058192">
    <property type="entry name" value="WHD_ROQ1-like"/>
</dbReference>
<dbReference type="Pfam" id="PF23282">
    <property type="entry name" value="WHD_ROQ1"/>
    <property type="match status" value="1"/>
</dbReference>
<dbReference type="InterPro" id="IPR044974">
    <property type="entry name" value="Disease_R_plants"/>
</dbReference>
<dbReference type="Gene3D" id="3.80.10.10">
    <property type="entry name" value="Ribonuclease Inhibitor"/>
    <property type="match status" value="4"/>
</dbReference>
<dbReference type="Pfam" id="PF13855">
    <property type="entry name" value="LRR_8"/>
    <property type="match status" value="1"/>
</dbReference>
<keyword evidence="1" id="KW-0433">Leucine-rich repeat</keyword>
<dbReference type="Gene3D" id="3.40.50.10140">
    <property type="entry name" value="Toll/interleukin-1 receptor homology (TIR) domain"/>
    <property type="match status" value="1"/>
</dbReference>
<dbReference type="Pfam" id="PF00560">
    <property type="entry name" value="LRR_1"/>
    <property type="match status" value="2"/>
</dbReference>
<dbReference type="InterPro" id="IPR001611">
    <property type="entry name" value="Leu-rich_rpt"/>
</dbReference>
<sequence length="1411" mass="159846">MDADGYDDSSTPSFRFRWDVFLSFRGEDTRHNFTGRLYAELVRNGVRAFFDEERSDRDDEISPSRLTAIEDSGVSIAVISENYASSCRCLEELAKIIECRRLLLPVFYKVDPSHVRGQTEPFEKDLRNLESEFGVERVLRWRKAMEKAGGIAGWDTKVWEEPLLIQSLLKKILTELSNTPLGVAKHPVGLNVRLEKLMIMVDVKANGVRVLGLYGMGGVGKTTLAKALYNKLVIRFKRRSFIPNVRENSRLHNGLTSLQSKFLGDLFSSPPPKVNEVSSGIMSIKEVVHKEPVVVVLDDVDDVNQLNALAGGRDWFYEGSRIIITTRDKGVLCEDFVTEFYEVNELTFPESLELFSYHAFGREKPSKDLMSFSEEVVSLTGRLPLALEVFGSFFFYKRSIREREDALKKLKQIRPGELQDVLQISFSELDVEVKCIFLDIACFFVNMKMKREDAIDIFKGCGFKAEIAMTDLVAKSLIKIIDDNILWMHDQLRDMGREIVLSESHGDPGKRTRLWDHDEIMTVLKNKKGSGSIEGITLNFEKNHDLSSEKIYRMNFQRRPGLASAIAYLKELYKKYFGDCVEKENDVIHSTKAFEPMVNLRLLQINYVNLDGSFNLLCAELKWLQWKGCPLKTLPAEFCRPGLAVLDLSESNMVQIWDHKRWHWYRNRITFNDVLAEAFSNLNSFKKLISLKYAAMITTSHPNVLEYIKLNLVAKKLLVMNLSKCYYLTHIPDLSGLPLEKLILEGCVGLVKIHKSIGDMSTLTHLNMKDCRSLEKFPRNVSGLKNLETFILSGCLKLKALPEKLSELKSLRELDIDHTAIVNLPDSVFHLKKLERFSLKNCLSLKQLPPTMGKLSSLRELDLDGCSALEKVPDSIGTLTNLEKLSLSRCGSLTSIPDSIGNLKSLIEFFLNFSSIRELPTTIGSLSNLKMLAIARCRFLSELPDSIGGLASLKLLRLVGTLITEVPDQIGALNALEKLEMGYCKNLRSLPNTIGNLLNLTTLYLDDAVITELPQSIGMLERLERMRLNNCKFLQRIPSSIGRLTSLRYCLMTGTAVTELPEELGMLSSLGTLNMAKRSHPGQPQAEDLAAEDNHSPVVLPTSFSNLSMLEEMDVSGWKLSGKIPDNFERLTSLETLNLGHNNFCSLPSSLRGLSILKSLFLNHCKQLKFLPPLPSSLVHLNVANCTALETVPDLSNLESLQDLQLTNCKKLRDIPGLECLKSLRWLYTTGCTASFAAVNRRLTKVLLKHIHYLGVPGSQIPNWFVPEIPSFSTPKNRELKDVIVAVVVSLDQQNQDNFIHELPRIMDIQVKIIRLNEQKFTSVLDLRGIPDTDEDQLYLCRFQDYSFVRMLKEGDKIQVGIRSPRPYYNGIVLKKYGIYLVYENDDDIEDDDVESQESVTERLSKFFSSL</sequence>
<dbReference type="SUPFAM" id="SSF52200">
    <property type="entry name" value="Toll/Interleukin receptor TIR domain"/>
    <property type="match status" value="1"/>
</dbReference>
<keyword evidence="2" id="KW-0677">Repeat</keyword>
<dbReference type="PROSITE" id="PS51450">
    <property type="entry name" value="LRR"/>
    <property type="match status" value="1"/>
</dbReference>
<evidence type="ECO:0000259" key="3">
    <source>
        <dbReference type="PROSITE" id="PS50104"/>
    </source>
</evidence>
<evidence type="ECO:0000313" key="5">
    <source>
        <dbReference type="Proteomes" id="UP000593564"/>
    </source>
</evidence>
<dbReference type="SUPFAM" id="SSF52540">
    <property type="entry name" value="P-loop containing nucleoside triphosphate hydrolases"/>
    <property type="match status" value="1"/>
</dbReference>
<dbReference type="Gene3D" id="3.40.50.300">
    <property type="entry name" value="P-loop containing nucleotide triphosphate hydrolases"/>
    <property type="match status" value="1"/>
</dbReference>
<dbReference type="InterPro" id="IPR042197">
    <property type="entry name" value="Apaf_helical"/>
</dbReference>
<dbReference type="Proteomes" id="UP000593564">
    <property type="component" value="Unassembled WGS sequence"/>
</dbReference>
<dbReference type="EMBL" id="JACBKZ010000001">
    <property type="protein sequence ID" value="KAF5959250.1"/>
    <property type="molecule type" value="Genomic_DNA"/>
</dbReference>
<dbReference type="Pfam" id="PF01582">
    <property type="entry name" value="TIR"/>
    <property type="match status" value="1"/>
</dbReference>
<comment type="caution">
    <text evidence="4">The sequence shown here is derived from an EMBL/GenBank/DDBJ whole genome shotgun (WGS) entry which is preliminary data.</text>
</comment>
<dbReference type="InterPro" id="IPR002182">
    <property type="entry name" value="NB-ARC"/>
</dbReference>
<dbReference type="SMART" id="SM00369">
    <property type="entry name" value="LRR_TYP"/>
    <property type="match status" value="6"/>
</dbReference>
<dbReference type="GO" id="GO:0007165">
    <property type="term" value="P:signal transduction"/>
    <property type="evidence" value="ECO:0007669"/>
    <property type="project" value="InterPro"/>
</dbReference>
<feature type="domain" description="TIR" evidence="3">
    <location>
        <begin position="16"/>
        <end position="176"/>
    </location>
</feature>
<keyword evidence="5" id="KW-1185">Reference proteome</keyword>
<dbReference type="PANTHER" id="PTHR11017:SF416">
    <property type="entry name" value="DISEASE RESISTANCE PROTEIN TAO1-LIKE ISOFORM X1"/>
    <property type="match status" value="1"/>
</dbReference>
<dbReference type="SMART" id="SM00255">
    <property type="entry name" value="TIR"/>
    <property type="match status" value="1"/>
</dbReference>
<dbReference type="PANTHER" id="PTHR11017">
    <property type="entry name" value="LEUCINE-RICH REPEAT-CONTAINING PROTEIN"/>
    <property type="match status" value="1"/>
</dbReference>
<dbReference type="SUPFAM" id="SSF52058">
    <property type="entry name" value="L domain-like"/>
    <property type="match status" value="2"/>
</dbReference>
<gene>
    <name evidence="4" type="ORF">HYC85_000459</name>
</gene>
<name>A0A7J7I2J9_CAMSI</name>
<proteinExistence type="predicted"/>
<organism evidence="4 5">
    <name type="scientific">Camellia sinensis</name>
    <name type="common">Tea plant</name>
    <name type="synonym">Thea sinensis</name>
    <dbReference type="NCBI Taxonomy" id="4442"/>
    <lineage>
        <taxon>Eukaryota</taxon>
        <taxon>Viridiplantae</taxon>
        <taxon>Streptophyta</taxon>
        <taxon>Embryophyta</taxon>
        <taxon>Tracheophyta</taxon>
        <taxon>Spermatophyta</taxon>
        <taxon>Magnoliopsida</taxon>
        <taxon>eudicotyledons</taxon>
        <taxon>Gunneridae</taxon>
        <taxon>Pentapetalae</taxon>
        <taxon>asterids</taxon>
        <taxon>Ericales</taxon>
        <taxon>Theaceae</taxon>
        <taxon>Camellia</taxon>
    </lineage>
</organism>
<dbReference type="GO" id="GO:0051707">
    <property type="term" value="P:response to other organism"/>
    <property type="evidence" value="ECO:0007669"/>
    <property type="project" value="UniProtKB-ARBA"/>
</dbReference>
<dbReference type="Pfam" id="PF00931">
    <property type="entry name" value="NB-ARC"/>
    <property type="match status" value="1"/>
</dbReference>
<reference evidence="4 5" key="2">
    <citation type="submission" date="2020-07" db="EMBL/GenBank/DDBJ databases">
        <title>Genome assembly of wild tea tree DASZ reveals pedigree and selection history of tea varieties.</title>
        <authorList>
            <person name="Zhang W."/>
        </authorList>
    </citation>
    <scope>NUCLEOTIDE SEQUENCE [LARGE SCALE GENOMIC DNA]</scope>
    <source>
        <strain evidence="5">cv. G240</strain>
        <tissue evidence="4">Leaf</tissue>
    </source>
</reference>
<dbReference type="Gene3D" id="1.10.8.430">
    <property type="entry name" value="Helical domain of apoptotic protease-activating factors"/>
    <property type="match status" value="1"/>
</dbReference>
<evidence type="ECO:0000313" key="4">
    <source>
        <dbReference type="EMBL" id="KAF5959250.1"/>
    </source>
</evidence>
<evidence type="ECO:0000256" key="1">
    <source>
        <dbReference type="ARBA" id="ARBA00022614"/>
    </source>
</evidence>
<dbReference type="InterPro" id="IPR000157">
    <property type="entry name" value="TIR_dom"/>
</dbReference>
<dbReference type="InterPro" id="IPR035897">
    <property type="entry name" value="Toll_tir_struct_dom_sf"/>
</dbReference>
<dbReference type="InterPro" id="IPR032675">
    <property type="entry name" value="LRR_dom_sf"/>
</dbReference>
<dbReference type="PRINTS" id="PR00364">
    <property type="entry name" value="DISEASERSIST"/>
</dbReference>
<reference evidence="5" key="1">
    <citation type="journal article" date="2020" name="Nat. Commun.">
        <title>Genome assembly of wild tea tree DASZ reveals pedigree and selection history of tea varieties.</title>
        <authorList>
            <person name="Zhang W."/>
            <person name="Zhang Y."/>
            <person name="Qiu H."/>
            <person name="Guo Y."/>
            <person name="Wan H."/>
            <person name="Zhang X."/>
            <person name="Scossa F."/>
            <person name="Alseekh S."/>
            <person name="Zhang Q."/>
            <person name="Wang P."/>
            <person name="Xu L."/>
            <person name="Schmidt M.H."/>
            <person name="Jia X."/>
            <person name="Li D."/>
            <person name="Zhu A."/>
            <person name="Guo F."/>
            <person name="Chen W."/>
            <person name="Ni D."/>
            <person name="Usadel B."/>
            <person name="Fernie A.R."/>
            <person name="Wen W."/>
        </authorList>
    </citation>
    <scope>NUCLEOTIDE SEQUENCE [LARGE SCALE GENOMIC DNA]</scope>
    <source>
        <strain evidence="5">cv. G240</strain>
    </source>
</reference>
<dbReference type="GO" id="GO:0006952">
    <property type="term" value="P:defense response"/>
    <property type="evidence" value="ECO:0007669"/>
    <property type="project" value="InterPro"/>
</dbReference>